<organism evidence="2 3">
    <name type="scientific">Carboxylicivirga linearis</name>
    <dbReference type="NCBI Taxonomy" id="1628157"/>
    <lineage>
        <taxon>Bacteria</taxon>
        <taxon>Pseudomonadati</taxon>
        <taxon>Bacteroidota</taxon>
        <taxon>Bacteroidia</taxon>
        <taxon>Marinilabiliales</taxon>
        <taxon>Marinilabiliaceae</taxon>
        <taxon>Carboxylicivirga</taxon>
    </lineage>
</organism>
<dbReference type="InterPro" id="IPR016181">
    <property type="entry name" value="Acyl_CoA_acyltransferase"/>
</dbReference>
<evidence type="ECO:0000313" key="3">
    <source>
        <dbReference type="Proteomes" id="UP000708576"/>
    </source>
</evidence>
<gene>
    <name evidence="2" type="ORF">KEM10_09385</name>
</gene>
<dbReference type="Pfam" id="PF13302">
    <property type="entry name" value="Acetyltransf_3"/>
    <property type="match status" value="1"/>
</dbReference>
<keyword evidence="3" id="KW-1185">Reference proteome</keyword>
<dbReference type="Gene3D" id="3.40.630.30">
    <property type="match status" value="1"/>
</dbReference>
<dbReference type="PANTHER" id="PTHR43792:SF1">
    <property type="entry name" value="N-ACETYLTRANSFERASE DOMAIN-CONTAINING PROTEIN"/>
    <property type="match status" value="1"/>
</dbReference>
<dbReference type="RefSeq" id="WP_212215733.1">
    <property type="nucleotide sequence ID" value="NZ_JAGUCO010000005.1"/>
</dbReference>
<sequence length="169" mass="19448">MNPILSSERLLLKPVSEQHLATLLMIYNNKNNMSLIPNGHKQWTLEKLKVKYKSLKQTEGYGIFAILLKGNNQVIGEAGWFDSFNNKNEVELGYIIDEAFWNMGYGTEICNLLIKQGFNHGFKTIIARMYAQNTASVKLSEKCGMNRFSTFYDKKGNQAYEYRLDSPFI</sequence>
<reference evidence="2 3" key="1">
    <citation type="journal article" date="2015" name="Int. J. Syst. Evol. Microbiol.">
        <title>Carboxylicivirga linearis sp. nov., isolated from a sea cucumber culture pond.</title>
        <authorList>
            <person name="Wang F.Q."/>
            <person name="Zhou Y.X."/>
            <person name="Lin X.Z."/>
            <person name="Chen G.J."/>
            <person name="Du Z.J."/>
        </authorList>
    </citation>
    <scope>NUCLEOTIDE SEQUENCE [LARGE SCALE GENOMIC DNA]</scope>
    <source>
        <strain evidence="2 3">FB218</strain>
    </source>
</reference>
<feature type="domain" description="N-acetyltransferase" evidence="1">
    <location>
        <begin position="10"/>
        <end position="167"/>
    </location>
</feature>
<name>A0ABS5JUD0_9BACT</name>
<evidence type="ECO:0000313" key="2">
    <source>
        <dbReference type="EMBL" id="MBS2098492.1"/>
    </source>
</evidence>
<dbReference type="PROSITE" id="PS51186">
    <property type="entry name" value="GNAT"/>
    <property type="match status" value="1"/>
</dbReference>
<protein>
    <submittedName>
        <fullName evidence="2">GNAT family N-acetyltransferase</fullName>
    </submittedName>
</protein>
<evidence type="ECO:0000259" key="1">
    <source>
        <dbReference type="PROSITE" id="PS51186"/>
    </source>
</evidence>
<dbReference type="Proteomes" id="UP000708576">
    <property type="component" value="Unassembled WGS sequence"/>
</dbReference>
<dbReference type="SUPFAM" id="SSF55729">
    <property type="entry name" value="Acyl-CoA N-acyltransferases (Nat)"/>
    <property type="match status" value="1"/>
</dbReference>
<dbReference type="InterPro" id="IPR000182">
    <property type="entry name" value="GNAT_dom"/>
</dbReference>
<proteinExistence type="predicted"/>
<accession>A0ABS5JUD0</accession>
<dbReference type="EMBL" id="JAGUCO010000005">
    <property type="protein sequence ID" value="MBS2098492.1"/>
    <property type="molecule type" value="Genomic_DNA"/>
</dbReference>
<comment type="caution">
    <text evidence="2">The sequence shown here is derived from an EMBL/GenBank/DDBJ whole genome shotgun (WGS) entry which is preliminary data.</text>
</comment>
<dbReference type="InterPro" id="IPR051531">
    <property type="entry name" value="N-acetyltransferase"/>
</dbReference>
<dbReference type="PANTHER" id="PTHR43792">
    <property type="entry name" value="GNAT FAMILY, PUTATIVE (AFU_ORTHOLOGUE AFUA_3G00765)-RELATED-RELATED"/>
    <property type="match status" value="1"/>
</dbReference>